<dbReference type="Gene3D" id="1.10.10.10">
    <property type="entry name" value="Winged helix-like DNA-binding domain superfamily/Winged helix DNA-binding domain"/>
    <property type="match status" value="1"/>
</dbReference>
<dbReference type="InterPro" id="IPR036390">
    <property type="entry name" value="WH_DNA-bd_sf"/>
</dbReference>
<name>A0A1L7AMJ5_9PROT</name>
<evidence type="ECO:0000259" key="4">
    <source>
        <dbReference type="PROSITE" id="PS50949"/>
    </source>
</evidence>
<protein>
    <submittedName>
        <fullName evidence="5">GntR family transcriptional regulator</fullName>
    </submittedName>
</protein>
<gene>
    <name evidence="5" type="ORF">RGI145_22225</name>
</gene>
<dbReference type="SMART" id="SM00345">
    <property type="entry name" value="HTH_GNTR"/>
    <property type="match status" value="1"/>
</dbReference>
<dbReference type="InterPro" id="IPR008920">
    <property type="entry name" value="TF_FadR/GntR_C"/>
</dbReference>
<dbReference type="SMART" id="SM00895">
    <property type="entry name" value="FCD"/>
    <property type="match status" value="1"/>
</dbReference>
<dbReference type="STRING" id="257708.RGI145_22225"/>
<evidence type="ECO:0000256" key="1">
    <source>
        <dbReference type="ARBA" id="ARBA00023015"/>
    </source>
</evidence>
<dbReference type="GO" id="GO:0003700">
    <property type="term" value="F:DNA-binding transcription factor activity"/>
    <property type="evidence" value="ECO:0007669"/>
    <property type="project" value="InterPro"/>
</dbReference>
<accession>A0A1L7AMJ5</accession>
<dbReference type="EMBL" id="CP015584">
    <property type="protein sequence ID" value="APT60007.1"/>
    <property type="molecule type" value="Genomic_DNA"/>
</dbReference>
<dbReference type="AlphaFoldDB" id="A0A1L7AMJ5"/>
<dbReference type="Pfam" id="PF07729">
    <property type="entry name" value="FCD"/>
    <property type="match status" value="1"/>
</dbReference>
<keyword evidence="1" id="KW-0805">Transcription regulation</keyword>
<evidence type="ECO:0000313" key="6">
    <source>
        <dbReference type="Proteomes" id="UP000185494"/>
    </source>
</evidence>
<organism evidence="5 6">
    <name type="scientific">Roseomonas gilardii</name>
    <dbReference type="NCBI Taxonomy" id="257708"/>
    <lineage>
        <taxon>Bacteria</taxon>
        <taxon>Pseudomonadati</taxon>
        <taxon>Pseudomonadota</taxon>
        <taxon>Alphaproteobacteria</taxon>
        <taxon>Acetobacterales</taxon>
        <taxon>Roseomonadaceae</taxon>
        <taxon>Roseomonas</taxon>
    </lineage>
</organism>
<evidence type="ECO:0000313" key="5">
    <source>
        <dbReference type="EMBL" id="APT60007.1"/>
    </source>
</evidence>
<dbReference type="CDD" id="cd07377">
    <property type="entry name" value="WHTH_GntR"/>
    <property type="match status" value="1"/>
</dbReference>
<dbReference type="PANTHER" id="PTHR43537">
    <property type="entry name" value="TRANSCRIPTIONAL REGULATOR, GNTR FAMILY"/>
    <property type="match status" value="1"/>
</dbReference>
<dbReference type="GO" id="GO:0003677">
    <property type="term" value="F:DNA binding"/>
    <property type="evidence" value="ECO:0007669"/>
    <property type="project" value="UniProtKB-KW"/>
</dbReference>
<reference evidence="5 6" key="1">
    <citation type="submission" date="2016-05" db="EMBL/GenBank/DDBJ databases">
        <title>Complete Genome and Methylome Analysis of Psychrotrophic Bacterial Isolates from Antarctic Lake Untersee.</title>
        <authorList>
            <person name="Fomenkov A."/>
            <person name="Akimov V.N."/>
            <person name="Vasilyeva L.V."/>
            <person name="Andersen D."/>
            <person name="Vincze T."/>
            <person name="Roberts R.J."/>
        </authorList>
    </citation>
    <scope>NUCLEOTIDE SEQUENCE [LARGE SCALE GENOMIC DNA]</scope>
    <source>
        <strain evidence="5 6">U14-5</strain>
    </source>
</reference>
<dbReference type="SUPFAM" id="SSF48008">
    <property type="entry name" value="GntR ligand-binding domain-like"/>
    <property type="match status" value="1"/>
</dbReference>
<dbReference type="Pfam" id="PF00392">
    <property type="entry name" value="GntR"/>
    <property type="match status" value="1"/>
</dbReference>
<keyword evidence="3" id="KW-0804">Transcription</keyword>
<dbReference type="KEGG" id="rgi:RGI145_22225"/>
<evidence type="ECO:0000256" key="2">
    <source>
        <dbReference type="ARBA" id="ARBA00023125"/>
    </source>
</evidence>
<proteinExistence type="predicted"/>
<dbReference type="InterPro" id="IPR000524">
    <property type="entry name" value="Tscrpt_reg_HTH_GntR"/>
</dbReference>
<keyword evidence="2" id="KW-0238">DNA-binding</keyword>
<dbReference type="RefSeq" id="WP_075800718.1">
    <property type="nucleotide sequence ID" value="NZ_CP015584.1"/>
</dbReference>
<dbReference type="PANTHER" id="PTHR43537:SF20">
    <property type="entry name" value="HTH-TYPE TRANSCRIPTIONAL REPRESSOR GLAR"/>
    <property type="match status" value="1"/>
</dbReference>
<dbReference type="InterPro" id="IPR011711">
    <property type="entry name" value="GntR_C"/>
</dbReference>
<sequence>MSLTRPSPATHASSVFERLRADILDGRLLPGSRLQIRNLMESYGIGQTPLREALNRLSAEGLVVSEDQRGFTVPGISAEDLVELTRTRCWLEDRALRESMAAATEEWDEAVLLAGHRLARTPRASEGETAMKWEERHRDFHRLLISRCGSRWLIGFCEQLTDRHQRYRRLAALRAFSERDVSAEHTAIMEAVLRHDVESAASLLTEHYQRTAAVILEDEALFRRN</sequence>
<dbReference type="SUPFAM" id="SSF46785">
    <property type="entry name" value="Winged helix' DNA-binding domain"/>
    <property type="match status" value="1"/>
</dbReference>
<dbReference type="Gene3D" id="1.20.120.530">
    <property type="entry name" value="GntR ligand-binding domain-like"/>
    <property type="match status" value="1"/>
</dbReference>
<evidence type="ECO:0000256" key="3">
    <source>
        <dbReference type="ARBA" id="ARBA00023163"/>
    </source>
</evidence>
<dbReference type="PROSITE" id="PS50949">
    <property type="entry name" value="HTH_GNTR"/>
    <property type="match status" value="1"/>
</dbReference>
<dbReference type="Proteomes" id="UP000185494">
    <property type="component" value="Chromosome 2"/>
</dbReference>
<feature type="domain" description="HTH gntR-type" evidence="4">
    <location>
        <begin position="9"/>
        <end position="76"/>
    </location>
</feature>
<dbReference type="InterPro" id="IPR036388">
    <property type="entry name" value="WH-like_DNA-bd_sf"/>
</dbReference>